<accession>A0A1G6JR32</accession>
<dbReference type="InterPro" id="IPR020617">
    <property type="entry name" value="Thiolase_C"/>
</dbReference>
<dbReference type="PIRSF" id="PIRSF000429">
    <property type="entry name" value="Ac-CoA_Ac_transf"/>
    <property type="match status" value="1"/>
</dbReference>
<feature type="active site" description="Proton acceptor" evidence="4">
    <location>
        <position position="387"/>
    </location>
</feature>
<dbReference type="PROSITE" id="PS00099">
    <property type="entry name" value="THIOLASE_3"/>
    <property type="match status" value="1"/>
</dbReference>
<feature type="domain" description="Thiolase C-terminal" evidence="7">
    <location>
        <begin position="270"/>
        <end position="399"/>
    </location>
</feature>
<reference evidence="8 9" key="1">
    <citation type="submission" date="2016-10" db="EMBL/GenBank/DDBJ databases">
        <authorList>
            <person name="de Groot N.N."/>
        </authorList>
    </citation>
    <scope>NUCLEOTIDE SEQUENCE [LARGE SCALE GENOMIC DNA]</scope>
    <source>
        <strain evidence="8 9">WG14</strain>
    </source>
</reference>
<feature type="active site" description="Acyl-thioester intermediate" evidence="4">
    <location>
        <position position="88"/>
    </location>
</feature>
<evidence type="ECO:0000313" key="9">
    <source>
        <dbReference type="Proteomes" id="UP000199322"/>
    </source>
</evidence>
<dbReference type="NCBIfam" id="TIGR01930">
    <property type="entry name" value="AcCoA-C-Actrans"/>
    <property type="match status" value="1"/>
</dbReference>
<dbReference type="PANTHER" id="PTHR18919:SF107">
    <property type="entry name" value="ACETYL-COA ACETYLTRANSFERASE, CYTOSOLIC"/>
    <property type="match status" value="1"/>
</dbReference>
<evidence type="ECO:0000256" key="2">
    <source>
        <dbReference type="ARBA" id="ARBA00022679"/>
    </source>
</evidence>
<dbReference type="RefSeq" id="WP_091402691.1">
    <property type="nucleotide sequence ID" value="NZ_FMYV01000002.1"/>
</dbReference>
<keyword evidence="9" id="KW-1185">Reference proteome</keyword>
<dbReference type="PROSITE" id="PS00098">
    <property type="entry name" value="THIOLASE_1"/>
    <property type="match status" value="1"/>
</dbReference>
<dbReference type="FunFam" id="3.40.47.10:FF:000010">
    <property type="entry name" value="Acetyl-CoA acetyltransferase (Thiolase)"/>
    <property type="match status" value="1"/>
</dbReference>
<keyword evidence="3 5" id="KW-0012">Acyltransferase</keyword>
<dbReference type="Proteomes" id="UP000199322">
    <property type="component" value="Unassembled WGS sequence"/>
</dbReference>
<dbReference type="InterPro" id="IPR020613">
    <property type="entry name" value="Thiolase_CS"/>
</dbReference>
<dbReference type="GO" id="GO:0003988">
    <property type="term" value="F:acetyl-CoA C-acyltransferase activity"/>
    <property type="evidence" value="ECO:0007669"/>
    <property type="project" value="UniProtKB-ARBA"/>
</dbReference>
<feature type="active site" description="Proton acceptor" evidence="4">
    <location>
        <position position="357"/>
    </location>
</feature>
<dbReference type="InterPro" id="IPR020615">
    <property type="entry name" value="Thiolase_acyl_enz_int_AS"/>
</dbReference>
<dbReference type="SUPFAM" id="SSF53901">
    <property type="entry name" value="Thiolase-like"/>
    <property type="match status" value="2"/>
</dbReference>
<evidence type="ECO:0000256" key="4">
    <source>
        <dbReference type="PIRSR" id="PIRSR000429-1"/>
    </source>
</evidence>
<proteinExistence type="inferred from homology"/>
<dbReference type="STRING" id="28234.SAMN04488588_0607"/>
<gene>
    <name evidence="8" type="ORF">SAMN04488588_0607</name>
</gene>
<keyword evidence="2 5" id="KW-0808">Transferase</keyword>
<evidence type="ECO:0000313" key="8">
    <source>
        <dbReference type="EMBL" id="SDC21222.1"/>
    </source>
</evidence>
<sequence>MRKVYIVAAKRTAIGTFGGTLKNEPATKLGAHVVKTILEEANVKPEYVDKTIVGNVLQAGQGMGPGRQVALYAGIPESKPAYAVNMLCGSGMKSVMIGATDIKVGDAEIVVAAGMESMSQAPLLIDAKNRFGSKFGNQKIYDHMILDGLTDVFNNYHMGVTAENIAEKHGITREEQDEFAVNSQNRAQKSIEEGRFKNEIIPYEIKTRKGTIVFDTDEHPRFNATVEGLGKLRPAFKKDGSVTAGNASGINDGASGIILASEDAVEKYNLKPIAELIAYDEAGVDPAYMGLGPVPAIKNVLSKNNISIDDIELIELNEAFASQSLGVIKELGDEYGKSKDWFIERTNVNGGAIALGHPIGASGNRIIVTLLHEMKKQGKEIGLASLCIGGGMGTAVVVRNIK</sequence>
<feature type="domain" description="Thiolase N-terminal" evidence="6">
    <location>
        <begin position="4"/>
        <end position="263"/>
    </location>
</feature>
<evidence type="ECO:0000259" key="6">
    <source>
        <dbReference type="Pfam" id="PF00108"/>
    </source>
</evidence>
<protein>
    <submittedName>
        <fullName evidence="8">Acetyl-CoA C-acetyltransferase</fullName>
    </submittedName>
</protein>
<comment type="similarity">
    <text evidence="1 5">Belongs to the thiolase-like superfamily. Thiolase family.</text>
</comment>
<dbReference type="Gene3D" id="3.40.47.10">
    <property type="match status" value="2"/>
</dbReference>
<evidence type="ECO:0000259" key="7">
    <source>
        <dbReference type="Pfam" id="PF02803"/>
    </source>
</evidence>
<name>A0A1G6JR32_9BACT</name>
<dbReference type="InterPro" id="IPR002155">
    <property type="entry name" value="Thiolase"/>
</dbReference>
<organism evidence="8 9">
    <name type="scientific">Geotoga petraea</name>
    <dbReference type="NCBI Taxonomy" id="28234"/>
    <lineage>
        <taxon>Bacteria</taxon>
        <taxon>Thermotogati</taxon>
        <taxon>Thermotogota</taxon>
        <taxon>Thermotogae</taxon>
        <taxon>Petrotogales</taxon>
        <taxon>Petrotogaceae</taxon>
        <taxon>Geotoga</taxon>
    </lineage>
</organism>
<dbReference type="PANTHER" id="PTHR18919">
    <property type="entry name" value="ACETYL-COA C-ACYLTRANSFERASE"/>
    <property type="match status" value="1"/>
</dbReference>
<dbReference type="EMBL" id="FMYV01000002">
    <property type="protein sequence ID" value="SDC21222.1"/>
    <property type="molecule type" value="Genomic_DNA"/>
</dbReference>
<dbReference type="Pfam" id="PF00108">
    <property type="entry name" value="Thiolase_N"/>
    <property type="match status" value="1"/>
</dbReference>
<dbReference type="Pfam" id="PF02803">
    <property type="entry name" value="Thiolase_C"/>
    <property type="match status" value="1"/>
</dbReference>
<dbReference type="InterPro" id="IPR020616">
    <property type="entry name" value="Thiolase_N"/>
</dbReference>
<evidence type="ECO:0000256" key="1">
    <source>
        <dbReference type="ARBA" id="ARBA00010982"/>
    </source>
</evidence>
<evidence type="ECO:0000256" key="3">
    <source>
        <dbReference type="ARBA" id="ARBA00023315"/>
    </source>
</evidence>
<dbReference type="InterPro" id="IPR020610">
    <property type="entry name" value="Thiolase_AS"/>
</dbReference>
<evidence type="ECO:0000256" key="5">
    <source>
        <dbReference type="RuleBase" id="RU003557"/>
    </source>
</evidence>
<dbReference type="CDD" id="cd00751">
    <property type="entry name" value="thiolase"/>
    <property type="match status" value="1"/>
</dbReference>
<dbReference type="InterPro" id="IPR016039">
    <property type="entry name" value="Thiolase-like"/>
</dbReference>
<dbReference type="PROSITE" id="PS00737">
    <property type="entry name" value="THIOLASE_2"/>
    <property type="match status" value="1"/>
</dbReference>
<dbReference type="AlphaFoldDB" id="A0A1G6JR32"/>